<keyword evidence="1" id="KW-0812">Transmembrane</keyword>
<evidence type="ECO:0000313" key="2">
    <source>
        <dbReference type="Ensembl" id="ENSCAFP00000059932.1"/>
    </source>
</evidence>
<reference evidence="2 3" key="1">
    <citation type="journal article" date="2005" name="Nature">
        <title>Genome sequence, comparative analysis and haplotype structure of the domestic dog.</title>
        <authorList>
            <consortium name="Broad Sequencing Platform"/>
            <person name="Lindblad-Toh K."/>
            <person name="Wade C.M."/>
            <person name="Mikkelsen T.S."/>
            <person name="Karlsson E.K."/>
            <person name="Jaffe D.B."/>
            <person name="Kamal M."/>
            <person name="Clamp M."/>
            <person name="Chang J.L."/>
            <person name="Kulbokas E.J. III"/>
            <person name="Zody M.C."/>
            <person name="Mauceli E."/>
            <person name="Xie X."/>
            <person name="Breen M."/>
            <person name="Wayne R.K."/>
            <person name="Ostrander E.A."/>
            <person name="Ponting C.P."/>
            <person name="Galibert F."/>
            <person name="Smith D.R."/>
            <person name="DeJong P.J."/>
            <person name="Kirkness E."/>
            <person name="Alvarez P."/>
            <person name="Biagi T."/>
            <person name="Brockman W."/>
            <person name="Butler J."/>
            <person name="Chin C.W."/>
            <person name="Cook A."/>
            <person name="Cuff J."/>
            <person name="Daly M.J."/>
            <person name="DeCaprio D."/>
            <person name="Gnerre S."/>
            <person name="Grabherr M."/>
            <person name="Kellis M."/>
            <person name="Kleber M."/>
            <person name="Bardeleben C."/>
            <person name="Goodstadt L."/>
            <person name="Heger A."/>
            <person name="Hitte C."/>
            <person name="Kim L."/>
            <person name="Koepfli K.P."/>
            <person name="Parker H.G."/>
            <person name="Pollinger J.P."/>
            <person name="Searle S.M."/>
            <person name="Sutter N.B."/>
            <person name="Thomas R."/>
            <person name="Webber C."/>
            <person name="Baldwin J."/>
            <person name="Abebe A."/>
            <person name="Abouelleil A."/>
            <person name="Aftuck L."/>
            <person name="Ait-Zahra M."/>
            <person name="Aldredge T."/>
            <person name="Allen N."/>
            <person name="An P."/>
            <person name="Anderson S."/>
            <person name="Antoine C."/>
            <person name="Arachchi H."/>
            <person name="Aslam A."/>
            <person name="Ayotte L."/>
            <person name="Bachantsang P."/>
            <person name="Barry A."/>
            <person name="Bayul T."/>
            <person name="Benamara M."/>
            <person name="Berlin A."/>
            <person name="Bessette D."/>
            <person name="Blitshteyn B."/>
            <person name="Bloom T."/>
            <person name="Blye J."/>
            <person name="Boguslavskiy L."/>
            <person name="Bonnet C."/>
            <person name="Boukhgalter B."/>
            <person name="Brown A."/>
            <person name="Cahill P."/>
            <person name="Calixte N."/>
            <person name="Camarata J."/>
            <person name="Cheshatsang Y."/>
            <person name="Chu J."/>
            <person name="Citroen M."/>
            <person name="Collymore A."/>
            <person name="Cooke P."/>
            <person name="Dawoe T."/>
            <person name="Daza R."/>
            <person name="Decktor K."/>
            <person name="DeGray S."/>
            <person name="Dhargay N."/>
            <person name="Dooley K."/>
            <person name="Dooley K."/>
            <person name="Dorje P."/>
            <person name="Dorjee K."/>
            <person name="Dorris L."/>
            <person name="Duffey N."/>
            <person name="Dupes A."/>
            <person name="Egbiremolen O."/>
            <person name="Elong R."/>
            <person name="Falk J."/>
            <person name="Farina A."/>
            <person name="Faro S."/>
            <person name="Ferguson D."/>
            <person name="Ferreira P."/>
            <person name="Fisher S."/>
            <person name="FitzGerald M."/>
            <person name="Foley K."/>
            <person name="Foley C."/>
            <person name="Franke A."/>
            <person name="Friedrich D."/>
            <person name="Gage D."/>
            <person name="Garber M."/>
            <person name="Gearin G."/>
            <person name="Giannoukos G."/>
            <person name="Goode T."/>
            <person name="Goyette A."/>
            <person name="Graham J."/>
            <person name="Grandbois E."/>
            <person name="Gyaltsen K."/>
            <person name="Hafez N."/>
            <person name="Hagopian D."/>
            <person name="Hagos B."/>
            <person name="Hall J."/>
            <person name="Healy C."/>
            <person name="Hegarty R."/>
            <person name="Honan T."/>
            <person name="Horn A."/>
            <person name="Houde N."/>
            <person name="Hughes L."/>
            <person name="Hunnicutt L."/>
            <person name="Husby M."/>
            <person name="Jester B."/>
            <person name="Jones C."/>
            <person name="Kamat A."/>
            <person name="Kanga B."/>
            <person name="Kells C."/>
            <person name="Khazanovich D."/>
            <person name="Kieu A.C."/>
            <person name="Kisner P."/>
            <person name="Kumar M."/>
            <person name="Lance K."/>
            <person name="Landers T."/>
            <person name="Lara M."/>
            <person name="Lee W."/>
            <person name="Leger J.P."/>
            <person name="Lennon N."/>
            <person name="Leuper L."/>
            <person name="LeVine S."/>
            <person name="Liu J."/>
            <person name="Liu X."/>
            <person name="Lokyitsang Y."/>
            <person name="Lokyitsang T."/>
            <person name="Lui A."/>
            <person name="Macdonald J."/>
            <person name="Major J."/>
            <person name="Marabella R."/>
            <person name="Maru K."/>
            <person name="Matthews C."/>
            <person name="McDonough S."/>
            <person name="Mehta T."/>
            <person name="Meldrim J."/>
            <person name="Melnikov A."/>
            <person name="Meneus L."/>
            <person name="Mihalev A."/>
            <person name="Mihova T."/>
            <person name="Miller K."/>
            <person name="Mittelman R."/>
            <person name="Mlenga V."/>
            <person name="Mulrain L."/>
            <person name="Munson G."/>
            <person name="Navidi A."/>
            <person name="Naylor J."/>
            <person name="Nguyen T."/>
            <person name="Nguyen N."/>
            <person name="Nguyen C."/>
            <person name="Nguyen T."/>
            <person name="Nicol R."/>
            <person name="Norbu N."/>
            <person name="Norbu C."/>
            <person name="Novod N."/>
            <person name="Nyima T."/>
            <person name="Olandt P."/>
            <person name="O'Neill B."/>
            <person name="O'Neill K."/>
            <person name="Osman S."/>
            <person name="Oyono L."/>
            <person name="Patti C."/>
            <person name="Perrin D."/>
            <person name="Phunkhang P."/>
            <person name="Pierre F."/>
            <person name="Priest M."/>
            <person name="Rachupka A."/>
            <person name="Raghuraman S."/>
            <person name="Rameau R."/>
            <person name="Ray V."/>
            <person name="Raymond C."/>
            <person name="Rege F."/>
            <person name="Rise C."/>
            <person name="Rogers J."/>
            <person name="Rogov P."/>
            <person name="Sahalie J."/>
            <person name="Settipalli S."/>
            <person name="Sharpe T."/>
            <person name="Shea T."/>
            <person name="Sheehan M."/>
            <person name="Sherpa N."/>
            <person name="Shi J."/>
            <person name="Shih D."/>
            <person name="Sloan J."/>
            <person name="Smith C."/>
            <person name="Sparrow T."/>
            <person name="Stalker J."/>
            <person name="Stange-Thomann N."/>
            <person name="Stavropoulos S."/>
            <person name="Stone C."/>
            <person name="Stone S."/>
            <person name="Sykes S."/>
            <person name="Tchuinga P."/>
            <person name="Tenzing P."/>
            <person name="Tesfaye S."/>
            <person name="Thoulutsang D."/>
            <person name="Thoulutsang Y."/>
            <person name="Topham K."/>
            <person name="Topping I."/>
            <person name="Tsamla T."/>
            <person name="Vassiliev H."/>
            <person name="Venkataraman V."/>
            <person name="Vo A."/>
            <person name="Wangchuk T."/>
            <person name="Wangdi T."/>
            <person name="Weiand M."/>
            <person name="Wilkinson J."/>
            <person name="Wilson A."/>
            <person name="Yadav S."/>
            <person name="Yang S."/>
            <person name="Yang X."/>
            <person name="Young G."/>
            <person name="Yu Q."/>
            <person name="Zainoun J."/>
            <person name="Zembek L."/>
            <person name="Zimmer A."/>
            <person name="Lander E.S."/>
        </authorList>
    </citation>
    <scope>NUCLEOTIDE SEQUENCE [LARGE SCALE GENOMIC DNA]</scope>
    <source>
        <strain evidence="2">Boxer</strain>
    </source>
</reference>
<reference evidence="2" key="2">
    <citation type="submission" date="2025-08" db="UniProtKB">
        <authorList>
            <consortium name="Ensembl"/>
        </authorList>
    </citation>
    <scope>IDENTIFICATION</scope>
</reference>
<gene>
    <name evidence="2" type="primary">SKIC2</name>
</gene>
<organism evidence="2 3">
    <name type="scientific">Canis lupus familiaris</name>
    <name type="common">Dog</name>
    <name type="synonym">Canis familiaris</name>
    <dbReference type="NCBI Taxonomy" id="9615"/>
    <lineage>
        <taxon>Eukaryota</taxon>
        <taxon>Metazoa</taxon>
        <taxon>Chordata</taxon>
        <taxon>Craniata</taxon>
        <taxon>Vertebrata</taxon>
        <taxon>Euteleostomi</taxon>
        <taxon>Mammalia</taxon>
        <taxon>Eutheria</taxon>
        <taxon>Laurasiatheria</taxon>
        <taxon>Carnivora</taxon>
        <taxon>Caniformia</taxon>
        <taxon>Canidae</taxon>
        <taxon>Canis</taxon>
    </lineage>
</organism>
<accession>A0A8P0TBU3</accession>
<feature type="transmembrane region" description="Helical" evidence="1">
    <location>
        <begin position="64"/>
        <end position="84"/>
    </location>
</feature>
<name>A0A8P0TBU3_CANLF</name>
<evidence type="ECO:0000256" key="1">
    <source>
        <dbReference type="SAM" id="Phobius"/>
    </source>
</evidence>
<evidence type="ECO:0000313" key="3">
    <source>
        <dbReference type="Proteomes" id="UP000002254"/>
    </source>
</evidence>
<keyword evidence="1" id="KW-0472">Membrane</keyword>
<protein>
    <submittedName>
        <fullName evidence="2">SKI2 subunit of superkiller complex</fullName>
    </submittedName>
</protein>
<sequence length="120" mass="13896">MMDTERLALPPPDPLDLPLRPVELGCTGRWELLNVPGAPESTIFLRFHLASRKVWTLHQRITQLQLLACSASVICWNLWIWVGVMRMRLRQWDSQEFPEGTLFQPPPAVLPWPEQAAWKT</sequence>
<keyword evidence="1" id="KW-1133">Transmembrane helix</keyword>
<dbReference type="AlphaFoldDB" id="A0A8P0TBU3"/>
<dbReference type="Ensembl" id="ENSCAFT00000072486.2">
    <property type="protein sequence ID" value="ENSCAFP00000059932.1"/>
    <property type="gene ID" value="ENSCAFG00000000679.5"/>
</dbReference>
<proteinExistence type="predicted"/>
<dbReference type="Proteomes" id="UP000002254">
    <property type="component" value="Chromosome 12"/>
</dbReference>